<proteinExistence type="predicted"/>
<dbReference type="AlphaFoldDB" id="Q0RNH9"/>
<name>Q0RNH9_FRAAA</name>
<keyword evidence="2" id="KW-1185">Reference proteome</keyword>
<dbReference type="EMBL" id="CT573213">
    <property type="protein sequence ID" value="CAJ60909.1"/>
    <property type="molecule type" value="Genomic_DNA"/>
</dbReference>
<dbReference type="Proteomes" id="UP000000657">
    <property type="component" value="Chromosome"/>
</dbReference>
<reference evidence="1 2" key="1">
    <citation type="journal article" date="2007" name="Genome Res.">
        <title>Genome characteristics of facultatively symbiotic Frankia sp. strains reflect host range and host plant biogeography.</title>
        <authorList>
            <person name="Normand P."/>
            <person name="Lapierre P."/>
            <person name="Tisa L.S."/>
            <person name="Gogarten J.P."/>
            <person name="Alloisio N."/>
            <person name="Bagnarol E."/>
            <person name="Bassi C.A."/>
            <person name="Berry A.M."/>
            <person name="Bickhart D.M."/>
            <person name="Choisne N."/>
            <person name="Couloux A."/>
            <person name="Cournoyer B."/>
            <person name="Cruveiller S."/>
            <person name="Daubin V."/>
            <person name="Demange N."/>
            <person name="Francino M.P."/>
            <person name="Goltsman E."/>
            <person name="Huang Y."/>
            <person name="Kopp O.R."/>
            <person name="Labarre L."/>
            <person name="Lapidus A."/>
            <person name="Lavire C."/>
            <person name="Marechal J."/>
            <person name="Martinez M."/>
            <person name="Mastronunzio J.E."/>
            <person name="Mullin B.C."/>
            <person name="Niemann J."/>
            <person name="Pujic P."/>
            <person name="Rawnsley T."/>
            <person name="Rouy Z."/>
            <person name="Schenowitz C."/>
            <person name="Sellstedt A."/>
            <person name="Tavares F."/>
            <person name="Tomkins J.P."/>
            <person name="Vallenet D."/>
            <person name="Valverde C."/>
            <person name="Wall L.G."/>
            <person name="Wang Y."/>
            <person name="Medigue C."/>
            <person name="Benson D.R."/>
        </authorList>
    </citation>
    <scope>NUCLEOTIDE SEQUENCE [LARGE SCALE GENOMIC DNA]</scope>
    <source>
        <strain evidence="2">DSM 45986 / CECT 9034 / ACN14a</strain>
    </source>
</reference>
<protein>
    <submittedName>
        <fullName evidence="1">Uncharacterized protein</fullName>
    </submittedName>
</protein>
<dbReference type="HOGENOM" id="CLU_2915803_0_0_11"/>
<dbReference type="KEGG" id="fal:FRAAL2260"/>
<evidence type="ECO:0000313" key="1">
    <source>
        <dbReference type="EMBL" id="CAJ60909.1"/>
    </source>
</evidence>
<gene>
    <name evidence="1" type="ordered locus">FRAAL2260</name>
</gene>
<evidence type="ECO:0000313" key="2">
    <source>
        <dbReference type="Proteomes" id="UP000000657"/>
    </source>
</evidence>
<accession>Q0RNH9</accession>
<sequence>MPAESAGWGLTLYSLLGFASRGEGELRSTLALPLPSRDRWRSPSRDRWRSVVGGLWRDCSG</sequence>
<organism evidence="1 2">
    <name type="scientific">Frankia alni (strain DSM 45986 / CECT 9034 / ACN14a)</name>
    <dbReference type="NCBI Taxonomy" id="326424"/>
    <lineage>
        <taxon>Bacteria</taxon>
        <taxon>Bacillati</taxon>
        <taxon>Actinomycetota</taxon>
        <taxon>Actinomycetes</taxon>
        <taxon>Frankiales</taxon>
        <taxon>Frankiaceae</taxon>
        <taxon>Frankia</taxon>
    </lineage>
</organism>